<comment type="subcellular location">
    <subcellularLocation>
        <location evidence="1">Nucleus</location>
    </subcellularLocation>
</comment>
<evidence type="ECO:0000313" key="9">
    <source>
        <dbReference type="EMBL" id="CAL5133179.1"/>
    </source>
</evidence>
<evidence type="ECO:0000256" key="7">
    <source>
        <dbReference type="SAM" id="MobiDB-lite"/>
    </source>
</evidence>
<dbReference type="SUPFAM" id="SSF50978">
    <property type="entry name" value="WD40 repeat-like"/>
    <property type="match status" value="1"/>
</dbReference>
<sequence length="761" mass="82673">MTSKCMKIVAPMSVQLNDEVLSALKVLQKYNFKEAESALKKEVGFVDNKSVEDILKFKAQPKDEPENFGSKYQLLLEFVDRASDNHKLELSGLLYPIFVQLYLRLIGGGLHEEAKKFLEAHRKYQEDFYQSDINLLSNISDSDQLLLNPLVESFRASEFSVSVAASSYAILWEFLKSNNLSVIQNILSEQLSVEVINGPPRTKIQLDCRRGALFGEAQHSTNKEVVLYGLLPDPSVNFSSGLSSEGNQQNGESSTAVDQDEDGDGDSTPVKKKKKRDALGSAHSGALSAGKDGSKPDSNSPAMDRIPLPKLRESFLESRQALAREIATILRGHRQQNAQQKPIRTSVVLYTVCNIQAGESALAIRRGGMTCATFTDNSGWLAAGFGSGRIRIWSLGPESLRRMLPGSELALLDKDDSRVKTKMLYDENGESHPARDLLGHVGSVHGISFSSDRQLLVSGGSDGTVRLWSSLLWGGALAVWRDHLLPVWCVDWAPVYGHYFATGGADRSAHLYSTDHAPDALRVFVGHRGDVTSVCIHPNINYLATGSADRAVRLFDIRSGKMVRVYTGHKGSVQSLAFSPCGRYLASGGWYGAVCVWDLASGHQVGQLGGYSASRVFGTEYRHSASEELTPNASQWLTGPVVSLAYCPDNSGHLAAGGLEGVVRIWNTGSGRTSARSSGPSGMTPPTPGLVSLHRASKQQIGRGQNDPIPPSAASYYSTVGGPTVSDACLQDAFFTRRTSVLGLKYVHPYLMLAVGPYNQS</sequence>
<dbReference type="GO" id="GO:0016251">
    <property type="term" value="F:RNA polymerase II general transcription initiation factor activity"/>
    <property type="evidence" value="ECO:0007669"/>
    <property type="project" value="TreeGrafter"/>
</dbReference>
<reference evidence="9" key="1">
    <citation type="submission" date="2024-06" db="EMBL/GenBank/DDBJ databases">
        <authorList>
            <person name="Liu X."/>
            <person name="Lenzi L."/>
            <person name="Haldenby T S."/>
            <person name="Uol C."/>
        </authorList>
    </citation>
    <scope>NUCLEOTIDE SEQUENCE</scope>
</reference>
<feature type="repeat" description="WD" evidence="6">
    <location>
        <begin position="566"/>
        <end position="607"/>
    </location>
</feature>
<comment type="similarity">
    <text evidence="2">Belongs to the WD repeat TAF5 family.</text>
</comment>
<dbReference type="Gene3D" id="2.130.10.10">
    <property type="entry name" value="YVTN repeat-like/Quinoprotein amine dehydrogenase"/>
    <property type="match status" value="3"/>
</dbReference>
<dbReference type="SMART" id="SM00320">
    <property type="entry name" value="WD40"/>
    <property type="match status" value="6"/>
</dbReference>
<evidence type="ECO:0000256" key="5">
    <source>
        <dbReference type="ARBA" id="ARBA00023242"/>
    </source>
</evidence>
<protein>
    <recommendedName>
        <fullName evidence="8">TFIID subunit TAF5 NTD2 domain-containing protein</fullName>
    </recommendedName>
</protein>
<dbReference type="CDD" id="cd08044">
    <property type="entry name" value="TAF5_NTD2"/>
    <property type="match status" value="1"/>
</dbReference>
<evidence type="ECO:0000256" key="3">
    <source>
        <dbReference type="ARBA" id="ARBA00022574"/>
    </source>
</evidence>
<dbReference type="InterPro" id="IPR015943">
    <property type="entry name" value="WD40/YVTN_repeat-like_dom_sf"/>
</dbReference>
<evidence type="ECO:0000256" key="1">
    <source>
        <dbReference type="ARBA" id="ARBA00004123"/>
    </source>
</evidence>
<dbReference type="CDD" id="cd00200">
    <property type="entry name" value="WD40"/>
    <property type="match status" value="1"/>
</dbReference>
<accession>A0AAV2T7V2</accession>
<feature type="repeat" description="WD" evidence="6">
    <location>
        <begin position="524"/>
        <end position="565"/>
    </location>
</feature>
<dbReference type="InterPro" id="IPR007582">
    <property type="entry name" value="TFIID_NTD2"/>
</dbReference>
<comment type="caution">
    <text evidence="9">The sequence shown here is derived from an EMBL/GenBank/DDBJ whole genome shotgun (WGS) entry which is preliminary data.</text>
</comment>
<dbReference type="PRINTS" id="PR00320">
    <property type="entry name" value="GPROTEINBRPT"/>
</dbReference>
<evidence type="ECO:0000259" key="8">
    <source>
        <dbReference type="Pfam" id="PF04494"/>
    </source>
</evidence>
<evidence type="ECO:0000256" key="2">
    <source>
        <dbReference type="ARBA" id="ARBA00009435"/>
    </source>
</evidence>
<feature type="repeat" description="WD" evidence="6">
    <location>
        <begin position="437"/>
        <end position="469"/>
    </location>
</feature>
<dbReference type="Pfam" id="PF04494">
    <property type="entry name" value="TFIID_NTD2"/>
    <property type="match status" value="1"/>
</dbReference>
<proteinExistence type="inferred from homology"/>
<evidence type="ECO:0000256" key="4">
    <source>
        <dbReference type="ARBA" id="ARBA00022737"/>
    </source>
</evidence>
<dbReference type="PROSITE" id="PS50082">
    <property type="entry name" value="WD_REPEATS_2"/>
    <property type="match status" value="4"/>
</dbReference>
<feature type="repeat" description="WD" evidence="6">
    <location>
        <begin position="641"/>
        <end position="676"/>
    </location>
</feature>
<keyword evidence="4" id="KW-0677">Repeat</keyword>
<name>A0AAV2T7V2_CALDB</name>
<dbReference type="PANTHER" id="PTHR19879:SF1">
    <property type="entry name" value="CANNONBALL-RELATED"/>
    <property type="match status" value="1"/>
</dbReference>
<dbReference type="Pfam" id="PF00400">
    <property type="entry name" value="WD40"/>
    <property type="match status" value="6"/>
</dbReference>
<organism evidence="9 10">
    <name type="scientific">Calicophoron daubneyi</name>
    <name type="common">Rumen fluke</name>
    <name type="synonym">Paramphistomum daubneyi</name>
    <dbReference type="NCBI Taxonomy" id="300641"/>
    <lineage>
        <taxon>Eukaryota</taxon>
        <taxon>Metazoa</taxon>
        <taxon>Spiralia</taxon>
        <taxon>Lophotrochozoa</taxon>
        <taxon>Platyhelminthes</taxon>
        <taxon>Trematoda</taxon>
        <taxon>Digenea</taxon>
        <taxon>Plagiorchiida</taxon>
        <taxon>Pronocephalata</taxon>
        <taxon>Paramphistomoidea</taxon>
        <taxon>Paramphistomidae</taxon>
        <taxon>Calicophoron</taxon>
    </lineage>
</organism>
<dbReference type="AlphaFoldDB" id="A0AAV2T7V2"/>
<dbReference type="GO" id="GO:0005669">
    <property type="term" value="C:transcription factor TFIID complex"/>
    <property type="evidence" value="ECO:0007669"/>
    <property type="project" value="TreeGrafter"/>
</dbReference>
<dbReference type="InterPro" id="IPR020472">
    <property type="entry name" value="WD40_PAC1"/>
</dbReference>
<dbReference type="Proteomes" id="UP001497525">
    <property type="component" value="Unassembled WGS sequence"/>
</dbReference>
<feature type="compositionally biased region" description="Polar residues" evidence="7">
    <location>
        <begin position="238"/>
        <end position="257"/>
    </location>
</feature>
<dbReference type="SUPFAM" id="SSF160897">
    <property type="entry name" value="Taf5 N-terminal domain-like"/>
    <property type="match status" value="1"/>
</dbReference>
<gene>
    <name evidence="9" type="ORF">CDAUBV1_LOCUS6451</name>
</gene>
<dbReference type="PROSITE" id="PS50294">
    <property type="entry name" value="WD_REPEATS_REGION"/>
    <property type="match status" value="3"/>
</dbReference>
<dbReference type="Gene3D" id="1.25.40.500">
    <property type="entry name" value="TFIID subunit TAF5, NTD2 domain"/>
    <property type="match status" value="1"/>
</dbReference>
<keyword evidence="3 6" id="KW-0853">WD repeat</keyword>
<evidence type="ECO:0000313" key="10">
    <source>
        <dbReference type="Proteomes" id="UP001497525"/>
    </source>
</evidence>
<dbReference type="InterPro" id="IPR037264">
    <property type="entry name" value="TFIID_NTD2_sf"/>
</dbReference>
<keyword evidence="5" id="KW-0539">Nucleus</keyword>
<dbReference type="InterPro" id="IPR001680">
    <property type="entry name" value="WD40_rpt"/>
</dbReference>
<feature type="region of interest" description="Disordered" evidence="7">
    <location>
        <begin position="238"/>
        <end position="307"/>
    </location>
</feature>
<dbReference type="GO" id="GO:0006367">
    <property type="term" value="P:transcription initiation at RNA polymerase II promoter"/>
    <property type="evidence" value="ECO:0007669"/>
    <property type="project" value="TreeGrafter"/>
</dbReference>
<dbReference type="InterPro" id="IPR036322">
    <property type="entry name" value="WD40_repeat_dom_sf"/>
</dbReference>
<dbReference type="EMBL" id="CAXLJL010000156">
    <property type="protein sequence ID" value="CAL5133179.1"/>
    <property type="molecule type" value="Genomic_DNA"/>
</dbReference>
<feature type="compositionally biased region" description="Low complexity" evidence="7">
    <location>
        <begin position="279"/>
        <end position="290"/>
    </location>
</feature>
<dbReference type="PANTHER" id="PTHR19879">
    <property type="entry name" value="TRANSCRIPTION INITIATION FACTOR TFIID"/>
    <property type="match status" value="1"/>
</dbReference>
<evidence type="ECO:0000256" key="6">
    <source>
        <dbReference type="PROSITE-ProRule" id="PRU00221"/>
    </source>
</evidence>
<feature type="domain" description="TFIID subunit TAF5 NTD2" evidence="8">
    <location>
        <begin position="63"/>
        <end position="190"/>
    </location>
</feature>